<organism evidence="1 2">
    <name type="scientific">Bacillus altitudinis</name>
    <dbReference type="NCBI Taxonomy" id="293387"/>
    <lineage>
        <taxon>Bacteria</taxon>
        <taxon>Bacillati</taxon>
        <taxon>Bacillota</taxon>
        <taxon>Bacilli</taxon>
        <taxon>Bacillales</taxon>
        <taxon>Bacillaceae</taxon>
        <taxon>Bacillus</taxon>
    </lineage>
</organism>
<accession>A0ABV1SAJ7</accession>
<proteinExistence type="predicted"/>
<evidence type="ECO:0008006" key="3">
    <source>
        <dbReference type="Google" id="ProtNLM"/>
    </source>
</evidence>
<keyword evidence="2" id="KW-1185">Reference proteome</keyword>
<reference evidence="1 2" key="1">
    <citation type="submission" date="2024-06" db="EMBL/GenBank/DDBJ databases">
        <title>Construction of an artificial bacterial consortium using nitrogen cycle bacteria from Cuatro Cienegas Basin and a mangrove forest.</title>
        <authorList>
            <person name="Aguilera-Najera D."/>
            <person name="Marquez-Cianci L."/>
            <person name="Martinez-Perez E."/>
            <person name="Rosas-Barrera M."/>
            <person name="Rodriguez-Cruz U.E."/>
            <person name="Tapia-Lopez R."/>
            <person name="Eguiarte L.E."/>
            <person name="Souza-Saldivar V."/>
        </authorList>
    </citation>
    <scope>NUCLEOTIDE SEQUENCE [LARGE SCALE GENOMIC DNA]</scope>
    <source>
        <strain evidence="1 2">S14-15</strain>
    </source>
</reference>
<evidence type="ECO:0000313" key="2">
    <source>
        <dbReference type="Proteomes" id="UP001467674"/>
    </source>
</evidence>
<sequence>MLKMNIGKNKEDMFHTQKFNFEDFLSRYIDEPEEMEIFDVVNALKPFQIEVGQVWVAGGAVRKTLLQKEIDSDSDFFFSNKEALVAFKQYVKEEGGKLSSETQHQETYLIDIQNKPRVIQLIKIGFYENVSKLLDTFDFTITQFAYDGESLYAGSHSLWDLSRNRLALHKLTYGVATMRRLIKYTNQVFIACAGTMQSILEEAVKNPDEIKSEIKYID</sequence>
<dbReference type="Gene3D" id="3.30.460.10">
    <property type="entry name" value="Beta Polymerase, domain 2"/>
    <property type="match status" value="1"/>
</dbReference>
<evidence type="ECO:0000313" key="1">
    <source>
        <dbReference type="EMBL" id="MER3123560.1"/>
    </source>
</evidence>
<dbReference type="Pfam" id="PF26128">
    <property type="entry name" value="Gad2"/>
    <property type="match status" value="1"/>
</dbReference>
<gene>
    <name evidence="1" type="ORF">ABQG71_20585</name>
</gene>
<dbReference type="InterPro" id="IPR043519">
    <property type="entry name" value="NT_sf"/>
</dbReference>
<comment type="caution">
    <text evidence="1">The sequence shown here is derived from an EMBL/GenBank/DDBJ whole genome shotgun (WGS) entry which is preliminary data.</text>
</comment>
<name>A0ABV1SAJ7_BACAB</name>
<dbReference type="EMBL" id="JBEOME010000019">
    <property type="protein sequence ID" value="MER3123560.1"/>
    <property type="molecule type" value="Genomic_DNA"/>
</dbReference>
<protein>
    <recommendedName>
        <fullName evidence="3">Poly A polymerase head domain-containing protein</fullName>
    </recommendedName>
</protein>
<dbReference type="RefSeq" id="WP_171465415.1">
    <property type="nucleotide sequence ID" value="NZ_JBEOME010000019.1"/>
</dbReference>
<dbReference type="Proteomes" id="UP001467674">
    <property type="component" value="Unassembled WGS sequence"/>
</dbReference>